<sequence length="105" mass="11141">MSQSIFPTGSLVKERTVRLLPVGTGAVILIAFVCIGVVLQMLGVPVTLLGLLTSDTPVESLSEDFSIPPVILEPGVPSHSRSSLESQSPRHLPIFSIAVFHPPQS</sequence>
<gene>
    <name evidence="2" type="ORF">COMA1_70152</name>
</gene>
<name>A0A0S4LP18_9BACT</name>
<keyword evidence="3" id="KW-1185">Reference proteome</keyword>
<keyword evidence="1" id="KW-0472">Membrane</keyword>
<evidence type="ECO:0000313" key="2">
    <source>
        <dbReference type="EMBL" id="CUS39329.1"/>
    </source>
</evidence>
<dbReference type="EMBL" id="CZQA01000013">
    <property type="protein sequence ID" value="CUS39329.1"/>
    <property type="molecule type" value="Genomic_DNA"/>
</dbReference>
<feature type="transmembrane region" description="Helical" evidence="1">
    <location>
        <begin position="20"/>
        <end position="42"/>
    </location>
</feature>
<evidence type="ECO:0000313" key="3">
    <source>
        <dbReference type="Proteomes" id="UP000199032"/>
    </source>
</evidence>
<dbReference type="Proteomes" id="UP000199032">
    <property type="component" value="Unassembled WGS sequence"/>
</dbReference>
<dbReference type="AlphaFoldDB" id="A0A0S4LP18"/>
<protein>
    <submittedName>
        <fullName evidence="2">Uncharacterized protein</fullName>
    </submittedName>
</protein>
<proteinExistence type="predicted"/>
<keyword evidence="1" id="KW-1133">Transmembrane helix</keyword>
<evidence type="ECO:0000256" key="1">
    <source>
        <dbReference type="SAM" id="Phobius"/>
    </source>
</evidence>
<keyword evidence="1" id="KW-0812">Transmembrane</keyword>
<organism evidence="2 3">
    <name type="scientific">Candidatus Nitrospira nitrosa</name>
    <dbReference type="NCBI Taxonomy" id="1742972"/>
    <lineage>
        <taxon>Bacteria</taxon>
        <taxon>Pseudomonadati</taxon>
        <taxon>Nitrospirota</taxon>
        <taxon>Nitrospiria</taxon>
        <taxon>Nitrospirales</taxon>
        <taxon>Nitrospiraceae</taxon>
        <taxon>Nitrospira</taxon>
    </lineage>
</organism>
<accession>A0A0S4LP18</accession>
<dbReference type="RefSeq" id="WP_176698199.1">
    <property type="nucleotide sequence ID" value="NZ_CZQA01000013.1"/>
</dbReference>
<reference evidence="2 3" key="1">
    <citation type="submission" date="2015-10" db="EMBL/GenBank/DDBJ databases">
        <authorList>
            <person name="Gilbert D.G."/>
        </authorList>
    </citation>
    <scope>NUCLEOTIDE SEQUENCE [LARGE SCALE GENOMIC DNA]</scope>
    <source>
        <strain evidence="2">COMA1</strain>
    </source>
</reference>